<proteinExistence type="predicted"/>
<dbReference type="EMBL" id="JAQOUE010000001">
    <property type="protein sequence ID" value="MDT7042854.1"/>
    <property type="molecule type" value="Genomic_DNA"/>
</dbReference>
<protein>
    <recommendedName>
        <fullName evidence="3">DUF4145 domain-containing protein</fullName>
    </recommendedName>
</protein>
<evidence type="ECO:0008006" key="3">
    <source>
        <dbReference type="Google" id="ProtNLM"/>
    </source>
</evidence>
<sequence>MHNAHHAVDASVSEIDKLRRTLKKNGSAQVRSGEEIALIKAVCLTWFNNHRKSLLVVIDEAFLSDQDRLYKELLTSCDRATSRKKYDQLIKQLRASLTEIRGYIVDLKPVDTTPTTDAPPSFAILVPNPIMQKILEARWLECSKCIAAGAPLAATVMMGGLLEALLLARINREPNKSHVFKTASAPKDRMTGKTLQLQEWTLRHYIDVAHELGWISTSAKDVGEVVRDYRNYIHPQKELSHGIELRDDDARLFWEIAKGISRQILK</sequence>
<comment type="caution">
    <text evidence="1">The sequence shown here is derived from an EMBL/GenBank/DDBJ whole genome shotgun (WGS) entry which is preliminary data.</text>
</comment>
<evidence type="ECO:0000313" key="1">
    <source>
        <dbReference type="EMBL" id="MDT7042854.1"/>
    </source>
</evidence>
<gene>
    <name evidence="1" type="ORF">PPG34_10860</name>
</gene>
<keyword evidence="2" id="KW-1185">Reference proteome</keyword>
<dbReference type="RefSeq" id="WP_313833315.1">
    <property type="nucleotide sequence ID" value="NZ_JAQOUE010000001.1"/>
</dbReference>
<evidence type="ECO:0000313" key="2">
    <source>
        <dbReference type="Proteomes" id="UP001250932"/>
    </source>
</evidence>
<reference evidence="1 2" key="1">
    <citation type="journal article" date="2023" name="ISME J.">
        <title>Cultivation and genomic characterization of novel and ubiquitous marine nitrite-oxidizing bacteria from the Nitrospirales.</title>
        <authorList>
            <person name="Mueller A.J."/>
            <person name="Daebeler A."/>
            <person name="Herbold C.W."/>
            <person name="Kirkegaard R.H."/>
            <person name="Daims H."/>
        </authorList>
    </citation>
    <scope>NUCLEOTIDE SEQUENCE [LARGE SCALE GENOMIC DNA]</scope>
    <source>
        <strain evidence="1 2">EB</strain>
    </source>
</reference>
<dbReference type="Proteomes" id="UP001250932">
    <property type="component" value="Unassembled WGS sequence"/>
</dbReference>
<organism evidence="1 2">
    <name type="scientific">Candidatus Nitronereus thalassa</name>
    <dbReference type="NCBI Taxonomy" id="3020898"/>
    <lineage>
        <taxon>Bacteria</taxon>
        <taxon>Pseudomonadati</taxon>
        <taxon>Nitrospirota</taxon>
        <taxon>Nitrospiria</taxon>
        <taxon>Nitrospirales</taxon>
        <taxon>Nitrospiraceae</taxon>
        <taxon>Candidatus Nitronereus</taxon>
    </lineage>
</organism>
<accession>A0ABU3K8T1</accession>
<name>A0ABU3K8T1_9BACT</name>